<dbReference type="EMBL" id="CADEAL010004288">
    <property type="protein sequence ID" value="CAB1456145.1"/>
    <property type="molecule type" value="Genomic_DNA"/>
</dbReference>
<reference evidence="2" key="1">
    <citation type="submission" date="2020-03" db="EMBL/GenBank/DDBJ databases">
        <authorList>
            <person name="Weist P."/>
        </authorList>
    </citation>
    <scope>NUCLEOTIDE SEQUENCE</scope>
</reference>
<dbReference type="Proteomes" id="UP001153269">
    <property type="component" value="Unassembled WGS sequence"/>
</dbReference>
<organism evidence="2 3">
    <name type="scientific">Pleuronectes platessa</name>
    <name type="common">European plaice</name>
    <dbReference type="NCBI Taxonomy" id="8262"/>
    <lineage>
        <taxon>Eukaryota</taxon>
        <taxon>Metazoa</taxon>
        <taxon>Chordata</taxon>
        <taxon>Craniata</taxon>
        <taxon>Vertebrata</taxon>
        <taxon>Euteleostomi</taxon>
        <taxon>Actinopterygii</taxon>
        <taxon>Neopterygii</taxon>
        <taxon>Teleostei</taxon>
        <taxon>Neoteleostei</taxon>
        <taxon>Acanthomorphata</taxon>
        <taxon>Carangaria</taxon>
        <taxon>Pleuronectiformes</taxon>
        <taxon>Pleuronectoidei</taxon>
        <taxon>Pleuronectidae</taxon>
        <taxon>Pleuronectes</taxon>
    </lineage>
</organism>
<sequence>MQCDKGTRNACLGGGKKSAAAAAAQWGGNSLSCTAGVSFSAPIPDSTITPSLSAASIGRQTAASAAVEGGEEEEEDTRGGFGGRSPCHRFGPGGEEPVVDLYAAKTRRRAQQRVRDFDQ</sequence>
<keyword evidence="3" id="KW-1185">Reference proteome</keyword>
<feature type="compositionally biased region" description="Polar residues" evidence="1">
    <location>
        <begin position="46"/>
        <end position="63"/>
    </location>
</feature>
<comment type="caution">
    <text evidence="2">The sequence shown here is derived from an EMBL/GenBank/DDBJ whole genome shotgun (WGS) entry which is preliminary data.</text>
</comment>
<accession>A0A9N7VXN7</accession>
<evidence type="ECO:0000313" key="2">
    <source>
        <dbReference type="EMBL" id="CAB1456145.1"/>
    </source>
</evidence>
<name>A0A9N7VXN7_PLEPL</name>
<feature type="region of interest" description="Disordered" evidence="1">
    <location>
        <begin position="44"/>
        <end position="98"/>
    </location>
</feature>
<gene>
    <name evidence="2" type="ORF">PLEPLA_LOCUS43926</name>
</gene>
<evidence type="ECO:0000256" key="1">
    <source>
        <dbReference type="SAM" id="MobiDB-lite"/>
    </source>
</evidence>
<evidence type="ECO:0000313" key="3">
    <source>
        <dbReference type="Proteomes" id="UP001153269"/>
    </source>
</evidence>
<proteinExistence type="predicted"/>
<dbReference type="AlphaFoldDB" id="A0A9N7VXN7"/>
<protein>
    <submittedName>
        <fullName evidence="2">Uncharacterized protein</fullName>
    </submittedName>
</protein>